<dbReference type="HOGENOM" id="CLU_141525_1_0_2"/>
<dbReference type="Gene3D" id="6.10.140.1960">
    <property type="match status" value="1"/>
</dbReference>
<dbReference type="Proteomes" id="UP000001037">
    <property type="component" value="Chromosome"/>
</dbReference>
<dbReference type="GO" id="GO:0046872">
    <property type="term" value="F:metal ion binding"/>
    <property type="evidence" value="ECO:0007669"/>
    <property type="project" value="InterPro"/>
</dbReference>
<dbReference type="EMBL" id="CP002838">
    <property type="protein sequence ID" value="AEM39196.1"/>
    <property type="molecule type" value="Genomic_DNA"/>
</dbReference>
<dbReference type="InterPro" id="IPR003251">
    <property type="entry name" value="Rr_diiron-bd_dom"/>
</dbReference>
<organism evidence="4 5">
    <name type="scientific">Pyrolobus fumarii (strain DSM 11204 / 1A)</name>
    <dbReference type="NCBI Taxonomy" id="694429"/>
    <lineage>
        <taxon>Archaea</taxon>
        <taxon>Thermoproteota</taxon>
        <taxon>Thermoprotei</taxon>
        <taxon>Desulfurococcales</taxon>
        <taxon>Pyrodictiaceae</taxon>
        <taxon>Pyrolobus</taxon>
    </lineage>
</organism>
<comment type="subcellular location">
    <subcellularLocation>
        <location evidence="1">Encapsulin nanocompartment</location>
    </subcellularLocation>
</comment>
<reference evidence="4 5" key="1">
    <citation type="journal article" date="2011" name="Stand. Genomic Sci.">
        <title>Complete genome sequence of the hyperthermophilic chemolithoautotroph Pyrolobus fumarii type strain (1A).</title>
        <authorList>
            <person name="Anderson I."/>
            <person name="Goker M."/>
            <person name="Nolan M."/>
            <person name="Lucas S."/>
            <person name="Hammon N."/>
            <person name="Deshpande S."/>
            <person name="Cheng J.F."/>
            <person name="Tapia R."/>
            <person name="Han C."/>
            <person name="Goodwin L."/>
            <person name="Pitluck S."/>
            <person name="Huntemann M."/>
            <person name="Liolios K."/>
            <person name="Ivanova N."/>
            <person name="Pagani I."/>
            <person name="Mavromatis K."/>
            <person name="Ovchinikova G."/>
            <person name="Pati A."/>
            <person name="Chen A."/>
            <person name="Palaniappan K."/>
            <person name="Land M."/>
            <person name="Hauser L."/>
            <person name="Brambilla E.M."/>
            <person name="Huber H."/>
            <person name="Yasawong M."/>
            <person name="Rohde M."/>
            <person name="Spring S."/>
            <person name="Abt B."/>
            <person name="Sikorski J."/>
            <person name="Wirth R."/>
            <person name="Detter J.C."/>
            <person name="Woyke T."/>
            <person name="Bristow J."/>
            <person name="Eisen J.A."/>
            <person name="Markowitz V."/>
            <person name="Hugenholtz P."/>
            <person name="Kyrpides N.C."/>
            <person name="Klenk H.P."/>
            <person name="Lapidus A."/>
        </authorList>
    </citation>
    <scope>NUCLEOTIDE SEQUENCE [LARGE SCALE GENOMIC DNA]</scope>
    <source>
        <strain evidence="5">DSM 11204 / 1A</strain>
    </source>
</reference>
<evidence type="ECO:0000256" key="2">
    <source>
        <dbReference type="ARBA" id="ARBA00033787"/>
    </source>
</evidence>
<dbReference type="STRING" id="694429.Pyrfu_1338"/>
<dbReference type="KEGG" id="pfm:Pyrfu_1338"/>
<sequence length="91" mass="10589">MTQKQVEQHEHKMTVAQALRTAIIAELEAINLYEELASQIEDEGIRRVFLDIAREEKTHVGEFLHLLLQVDPEQARELERGRQEVKEILGE</sequence>
<dbReference type="Pfam" id="PF02915">
    <property type="entry name" value="Rubrerythrin"/>
    <property type="match status" value="1"/>
</dbReference>
<dbReference type="SUPFAM" id="SSF47240">
    <property type="entry name" value="Ferritin-like"/>
    <property type="match status" value="1"/>
</dbReference>
<dbReference type="eggNOG" id="arCOG05908">
    <property type="taxonomic scope" value="Archaea"/>
</dbReference>
<dbReference type="GeneID" id="11138522"/>
<name>G0EGP8_PYRF1</name>
<proteinExistence type="predicted"/>
<evidence type="ECO:0000259" key="3">
    <source>
        <dbReference type="Pfam" id="PF02915"/>
    </source>
</evidence>
<dbReference type="GO" id="GO:0140737">
    <property type="term" value="C:encapsulin nanocompartment"/>
    <property type="evidence" value="ECO:0007669"/>
    <property type="project" value="UniProtKB-SubCell"/>
</dbReference>
<dbReference type="PANTHER" id="PTHR37165:SF1">
    <property type="entry name" value="TYPE 1 ENCAPSULIN SHELL PROTEIN"/>
    <property type="match status" value="1"/>
</dbReference>
<evidence type="ECO:0000313" key="5">
    <source>
        <dbReference type="Proteomes" id="UP000001037"/>
    </source>
</evidence>
<feature type="domain" description="Rubrerythrin diiron-binding" evidence="3">
    <location>
        <begin position="18"/>
        <end position="78"/>
    </location>
</feature>
<dbReference type="RefSeq" id="WP_014026873.1">
    <property type="nucleotide sequence ID" value="NC_015931.1"/>
</dbReference>
<keyword evidence="2" id="KW-1284">Encapsulin nanocompartment</keyword>
<evidence type="ECO:0000313" key="4">
    <source>
        <dbReference type="EMBL" id="AEM39196.1"/>
    </source>
</evidence>
<dbReference type="GO" id="GO:0016491">
    <property type="term" value="F:oxidoreductase activity"/>
    <property type="evidence" value="ECO:0007669"/>
    <property type="project" value="InterPro"/>
</dbReference>
<accession>G0EGP8</accession>
<gene>
    <name evidence="4" type="ordered locus">Pyrfu_1338</name>
</gene>
<evidence type="ECO:0000256" key="1">
    <source>
        <dbReference type="ARBA" id="ARBA00033738"/>
    </source>
</evidence>
<dbReference type="InterPro" id="IPR009078">
    <property type="entry name" value="Ferritin-like_SF"/>
</dbReference>
<dbReference type="InterPro" id="IPR051429">
    <property type="entry name" value="Encapsulin_nc"/>
</dbReference>
<dbReference type="PANTHER" id="PTHR37165">
    <property type="entry name" value="PEPTIDASE U56 FAMILY"/>
    <property type="match status" value="1"/>
</dbReference>
<keyword evidence="5" id="KW-1185">Reference proteome</keyword>
<dbReference type="AlphaFoldDB" id="G0EGP8"/>
<dbReference type="InParanoid" id="G0EGP8"/>
<protein>
    <submittedName>
        <fullName evidence="4">Rubrerythrin</fullName>
    </submittedName>
</protein>